<evidence type="ECO:0000313" key="1">
    <source>
        <dbReference type="EMBL" id="KAE9033641.1"/>
    </source>
</evidence>
<evidence type="ECO:0000313" key="4">
    <source>
        <dbReference type="Proteomes" id="UP000429607"/>
    </source>
</evidence>
<evidence type="ECO:0000313" key="5">
    <source>
        <dbReference type="Proteomes" id="UP000434957"/>
    </source>
</evidence>
<dbReference type="AlphaFoldDB" id="A0A6A3MXX3"/>
<sequence>MMENPLHSSSLPKSGSLMRKSSSTRSLASLADVQALILAQDEEEQAQQRDKAMQKPPRHASVPMYAQILLQLWQRELQRNDVGLTSDFFYDLNGTEEQGAQLVGCMQALGFNITVPQFLSMHRCSIYSVLLVAL</sequence>
<dbReference type="Proteomes" id="UP000429607">
    <property type="component" value="Unassembled WGS sequence"/>
</dbReference>
<name>A0A6A3MXX3_9STRA</name>
<dbReference type="EMBL" id="QXFV01000344">
    <property type="protein sequence ID" value="KAE9040468.1"/>
    <property type="molecule type" value="Genomic_DNA"/>
</dbReference>
<comment type="caution">
    <text evidence="1">The sequence shown here is derived from an EMBL/GenBank/DDBJ whole genome shotgun (WGS) entry which is preliminary data.</text>
</comment>
<dbReference type="EMBL" id="QXFU01000434">
    <property type="protein sequence ID" value="KAE9033641.1"/>
    <property type="molecule type" value="Genomic_DNA"/>
</dbReference>
<evidence type="ECO:0000313" key="6">
    <source>
        <dbReference type="Proteomes" id="UP000435112"/>
    </source>
</evidence>
<evidence type="ECO:0000313" key="2">
    <source>
        <dbReference type="EMBL" id="KAE9040468.1"/>
    </source>
</evidence>
<keyword evidence="5" id="KW-1185">Reference proteome</keyword>
<protein>
    <submittedName>
        <fullName evidence="1">Uncharacterized protein</fullName>
    </submittedName>
</protein>
<dbReference type="Proteomes" id="UP000435112">
    <property type="component" value="Unassembled WGS sequence"/>
</dbReference>
<accession>A0A6A3MXX3</accession>
<gene>
    <name evidence="2" type="ORF">PR001_g7058</name>
    <name evidence="1" type="ORF">PR002_g8559</name>
    <name evidence="3" type="ORF">PR003_g243</name>
</gene>
<reference evidence="4 6" key="1">
    <citation type="submission" date="2018-09" db="EMBL/GenBank/DDBJ databases">
        <title>Genomic investigation of the strawberry pathogen Phytophthora fragariae indicates pathogenicity is determined by transcriptional variation in three key races.</title>
        <authorList>
            <person name="Adams T.M."/>
            <person name="Armitage A.D."/>
            <person name="Sobczyk M.K."/>
            <person name="Bates H.J."/>
            <person name="Dunwell J.M."/>
            <person name="Nellist C.F."/>
            <person name="Harrison R.J."/>
        </authorList>
    </citation>
    <scope>NUCLEOTIDE SEQUENCE [LARGE SCALE GENOMIC DNA]</scope>
    <source>
        <strain evidence="2 4">SCRP249</strain>
        <strain evidence="1 6">SCRP324</strain>
        <strain evidence="3 5">SCRP333</strain>
    </source>
</reference>
<dbReference type="EMBL" id="QXFT01000005">
    <property type="protein sequence ID" value="KAE9360400.1"/>
    <property type="molecule type" value="Genomic_DNA"/>
</dbReference>
<evidence type="ECO:0000313" key="3">
    <source>
        <dbReference type="EMBL" id="KAE9360400.1"/>
    </source>
</evidence>
<dbReference type="OrthoDB" id="151252at2759"/>
<dbReference type="Proteomes" id="UP000434957">
    <property type="component" value="Unassembled WGS sequence"/>
</dbReference>
<organism evidence="1 6">
    <name type="scientific">Phytophthora rubi</name>
    <dbReference type="NCBI Taxonomy" id="129364"/>
    <lineage>
        <taxon>Eukaryota</taxon>
        <taxon>Sar</taxon>
        <taxon>Stramenopiles</taxon>
        <taxon>Oomycota</taxon>
        <taxon>Peronosporomycetes</taxon>
        <taxon>Peronosporales</taxon>
        <taxon>Peronosporaceae</taxon>
        <taxon>Phytophthora</taxon>
    </lineage>
</organism>
<proteinExistence type="predicted"/>